<accession>A0A0D6JK66</accession>
<dbReference type="Proteomes" id="UP000033187">
    <property type="component" value="Chromosome 1"/>
</dbReference>
<feature type="region of interest" description="Disordered" evidence="1">
    <location>
        <begin position="1"/>
        <end position="34"/>
    </location>
</feature>
<evidence type="ECO:0000313" key="2">
    <source>
        <dbReference type="EMBL" id="CPR22077.1"/>
    </source>
</evidence>
<dbReference type="EMBL" id="LN829119">
    <property type="protein sequence ID" value="CPR22077.1"/>
    <property type="molecule type" value="Genomic_DNA"/>
</dbReference>
<gene>
    <name evidence="2" type="ORF">YBN1229_v1_3510</name>
</gene>
<evidence type="ECO:0000313" key="3">
    <source>
        <dbReference type="Proteomes" id="UP000033187"/>
    </source>
</evidence>
<keyword evidence="3" id="KW-1185">Reference proteome</keyword>
<evidence type="ECO:0000256" key="1">
    <source>
        <dbReference type="SAM" id="MobiDB-lite"/>
    </source>
</evidence>
<dbReference type="KEGG" id="fil:BN1229_v1_2403"/>
<proteinExistence type="predicted"/>
<protein>
    <submittedName>
        <fullName evidence="2">Uncharacterized protein</fullName>
    </submittedName>
</protein>
<sequence length="93" mass="10384">MIQRTAASPQTNTRKPAKATSGKKSQKIPVDERLQDTGNERLFTAFPHNSLRPALRSAGFPRLRHCTNTETEQVLSDVKMAARLSLAAIRRKL</sequence>
<feature type="compositionally biased region" description="Polar residues" evidence="1">
    <location>
        <begin position="1"/>
        <end position="14"/>
    </location>
</feature>
<dbReference type="KEGG" id="fiy:BN1229_v1_3510"/>
<reference evidence="3" key="1">
    <citation type="submission" date="2015-02" db="EMBL/GenBank/DDBJ databases">
        <authorList>
            <person name="Chooi Y.-H."/>
        </authorList>
    </citation>
    <scope>NUCLEOTIDE SEQUENCE [LARGE SCALE GENOMIC DNA]</scope>
    <source>
        <strain evidence="3">strain Y</strain>
    </source>
</reference>
<dbReference type="AlphaFoldDB" id="A0A0D6JK66"/>
<name>A0A0D6JK66_9HYPH</name>
<organism evidence="2 3">
    <name type="scientific">Candidatus Filomicrobium marinum</name>
    <dbReference type="NCBI Taxonomy" id="1608628"/>
    <lineage>
        <taxon>Bacteria</taxon>
        <taxon>Pseudomonadati</taxon>
        <taxon>Pseudomonadota</taxon>
        <taxon>Alphaproteobacteria</taxon>
        <taxon>Hyphomicrobiales</taxon>
        <taxon>Hyphomicrobiaceae</taxon>
        <taxon>Filomicrobium</taxon>
    </lineage>
</organism>